<sequence length="207" mass="20888">MIIEFAAAPAPSRAIGARLRGACAGSMSGALSLAAHGLASGGALPGSTTVALLGVVSAAVGALVAGIGPLRSGAVGLVAVLLGGQLLGHTTMSWSGHAHHAADSLGLGMLCAHLVAAVVAAVLIVGVEAAYRIGAAALGRMLPLRYRAPRIPDPAPLRLAHRDRVILRILAAWSPRTRGPPLAIPFRPFPTRCTNRCAPVPPYHVTG</sequence>
<feature type="transmembrane region" description="Helical" evidence="1">
    <location>
        <begin position="74"/>
        <end position="95"/>
    </location>
</feature>
<dbReference type="Proteomes" id="UP001595767">
    <property type="component" value="Unassembled WGS sequence"/>
</dbReference>
<gene>
    <name evidence="2" type="ORF">ACFOW8_10010</name>
</gene>
<dbReference type="EMBL" id="JBHSBA010000005">
    <property type="protein sequence ID" value="MFC4125259.1"/>
    <property type="molecule type" value="Genomic_DNA"/>
</dbReference>
<protein>
    <submittedName>
        <fullName evidence="2">Uncharacterized protein</fullName>
    </submittedName>
</protein>
<organism evidence="2 3">
    <name type="scientific">Nocardia rhizosphaerae</name>
    <dbReference type="NCBI Taxonomy" id="1691571"/>
    <lineage>
        <taxon>Bacteria</taxon>
        <taxon>Bacillati</taxon>
        <taxon>Actinomycetota</taxon>
        <taxon>Actinomycetes</taxon>
        <taxon>Mycobacteriales</taxon>
        <taxon>Nocardiaceae</taxon>
        <taxon>Nocardia</taxon>
    </lineage>
</organism>
<comment type="caution">
    <text evidence="2">The sequence shown here is derived from an EMBL/GenBank/DDBJ whole genome shotgun (WGS) entry which is preliminary data.</text>
</comment>
<evidence type="ECO:0000256" key="1">
    <source>
        <dbReference type="SAM" id="Phobius"/>
    </source>
</evidence>
<name>A0ABV8L4A5_9NOCA</name>
<evidence type="ECO:0000313" key="3">
    <source>
        <dbReference type="Proteomes" id="UP001595767"/>
    </source>
</evidence>
<feature type="transmembrane region" description="Helical" evidence="1">
    <location>
        <begin position="50"/>
        <end position="67"/>
    </location>
</feature>
<feature type="transmembrane region" description="Helical" evidence="1">
    <location>
        <begin position="107"/>
        <end position="131"/>
    </location>
</feature>
<keyword evidence="1" id="KW-1133">Transmembrane helix</keyword>
<keyword evidence="1" id="KW-0472">Membrane</keyword>
<reference evidence="3" key="1">
    <citation type="journal article" date="2019" name="Int. J. Syst. Evol. Microbiol.">
        <title>The Global Catalogue of Microorganisms (GCM) 10K type strain sequencing project: providing services to taxonomists for standard genome sequencing and annotation.</title>
        <authorList>
            <consortium name="The Broad Institute Genomics Platform"/>
            <consortium name="The Broad Institute Genome Sequencing Center for Infectious Disease"/>
            <person name="Wu L."/>
            <person name="Ma J."/>
        </authorList>
    </citation>
    <scope>NUCLEOTIDE SEQUENCE [LARGE SCALE GENOMIC DNA]</scope>
    <source>
        <strain evidence="3">CGMCC 4.7204</strain>
    </source>
</reference>
<keyword evidence="1" id="KW-0812">Transmembrane</keyword>
<keyword evidence="3" id="KW-1185">Reference proteome</keyword>
<proteinExistence type="predicted"/>
<accession>A0ABV8L4A5</accession>
<dbReference type="RefSeq" id="WP_378549020.1">
    <property type="nucleotide sequence ID" value="NZ_JBHSBA010000005.1"/>
</dbReference>
<evidence type="ECO:0000313" key="2">
    <source>
        <dbReference type="EMBL" id="MFC4125259.1"/>
    </source>
</evidence>